<proteinExistence type="predicted"/>
<gene>
    <name evidence="10" type="ORF">FTX54_011635</name>
</gene>
<dbReference type="KEGG" id="ahal:FTX54_011635"/>
<accession>A0A5C7EZM9</accession>
<evidence type="ECO:0000259" key="9">
    <source>
        <dbReference type="Pfam" id="PF10648"/>
    </source>
</evidence>
<evidence type="ECO:0000256" key="7">
    <source>
        <dbReference type="SAM" id="SignalP"/>
    </source>
</evidence>
<keyword evidence="6" id="KW-0812">Transmembrane</keyword>
<evidence type="ECO:0000259" key="8">
    <source>
        <dbReference type="Pfam" id="PF00746"/>
    </source>
</evidence>
<dbReference type="NCBIfam" id="TIGR01167">
    <property type="entry name" value="LPXTG_anchor"/>
    <property type="match status" value="1"/>
</dbReference>
<evidence type="ECO:0000313" key="10">
    <source>
        <dbReference type="EMBL" id="WWD79070.1"/>
    </source>
</evidence>
<evidence type="ECO:0000256" key="5">
    <source>
        <dbReference type="ARBA" id="ARBA00023088"/>
    </source>
</evidence>
<evidence type="ECO:0000256" key="1">
    <source>
        <dbReference type="ARBA" id="ARBA00004168"/>
    </source>
</evidence>
<evidence type="ECO:0000256" key="3">
    <source>
        <dbReference type="ARBA" id="ARBA00022525"/>
    </source>
</evidence>
<dbReference type="OrthoDB" id="1357684at2"/>
<comment type="subcellular location">
    <subcellularLocation>
        <location evidence="1">Secreted</location>
        <location evidence="1">Cell wall</location>
        <topology evidence="1">Peptidoglycan-anchor</topology>
    </subcellularLocation>
</comment>
<feature type="signal peptide" evidence="7">
    <location>
        <begin position="1"/>
        <end position="26"/>
    </location>
</feature>
<evidence type="ECO:0000313" key="11">
    <source>
        <dbReference type="Proteomes" id="UP000321816"/>
    </source>
</evidence>
<dbReference type="EMBL" id="CP144914">
    <property type="protein sequence ID" value="WWD79070.1"/>
    <property type="molecule type" value="Genomic_DNA"/>
</dbReference>
<dbReference type="Pfam" id="PF10648">
    <property type="entry name" value="Gmad2"/>
    <property type="match status" value="1"/>
</dbReference>
<dbReference type="Proteomes" id="UP000321816">
    <property type="component" value="Chromosome"/>
</dbReference>
<name>A0A5C7EZM9_9BACI</name>
<evidence type="ECO:0000256" key="4">
    <source>
        <dbReference type="ARBA" id="ARBA00022729"/>
    </source>
</evidence>
<keyword evidence="6" id="KW-1133">Transmembrane helix</keyword>
<dbReference type="Pfam" id="PF00746">
    <property type="entry name" value="Gram_pos_anchor"/>
    <property type="match status" value="1"/>
</dbReference>
<keyword evidence="6" id="KW-0472">Membrane</keyword>
<reference evidence="10 11" key="1">
    <citation type="submission" date="2024-01" db="EMBL/GenBank/DDBJ databases">
        <title>Complete Genome Sequence of Alkalicoccus halolimnae BZ-SZ-XJ29T, a Moderately Halophilic Bacterium Isolated from a Salt Lake.</title>
        <authorList>
            <person name="Zhao B."/>
        </authorList>
    </citation>
    <scope>NUCLEOTIDE SEQUENCE [LARGE SCALE GENOMIC DNA]</scope>
    <source>
        <strain evidence="10 11">BZ-SZ-XJ29</strain>
    </source>
</reference>
<dbReference type="InterPro" id="IPR018911">
    <property type="entry name" value="Gmad2_Ig-like_dom"/>
</dbReference>
<protein>
    <submittedName>
        <fullName evidence="10">Gmad2 immunoglobulin-like domain-containing protein</fullName>
    </submittedName>
</protein>
<keyword evidence="4 7" id="KW-0732">Signal</keyword>
<dbReference type="RefSeq" id="WP_147805224.1">
    <property type="nucleotide sequence ID" value="NZ_CP144914.1"/>
</dbReference>
<organism evidence="10 11">
    <name type="scientific">Alkalicoccus halolimnae</name>
    <dbReference type="NCBI Taxonomy" id="1667239"/>
    <lineage>
        <taxon>Bacteria</taxon>
        <taxon>Bacillati</taxon>
        <taxon>Bacillota</taxon>
        <taxon>Bacilli</taxon>
        <taxon>Bacillales</taxon>
        <taxon>Bacillaceae</taxon>
        <taxon>Alkalicoccus</taxon>
    </lineage>
</organism>
<feature type="transmembrane region" description="Helical" evidence="6">
    <location>
        <begin position="146"/>
        <end position="165"/>
    </location>
</feature>
<feature type="chain" id="PRO_5044096774" evidence="7">
    <location>
        <begin position="27"/>
        <end position="172"/>
    </location>
</feature>
<evidence type="ECO:0000256" key="2">
    <source>
        <dbReference type="ARBA" id="ARBA00022512"/>
    </source>
</evidence>
<sequence length="172" mass="18571">MKKQQKLLLIAAALLLSLVFITPVSADHHIAFENDSFRIHNVESDGQMIDIFGEARVFEGTVAYVVTEEGEEIDEGFTTATAGGPEWGEFHLSIEVVDTGEEMRELTVTVFEESADDGSRVDAIDIPITLGETPDFGDDLPATASGYPALLFIGLLTAAAGMLFIPRKKPAV</sequence>
<dbReference type="InterPro" id="IPR019931">
    <property type="entry name" value="LPXTG_anchor"/>
</dbReference>
<keyword evidence="11" id="KW-1185">Reference proteome</keyword>
<dbReference type="AlphaFoldDB" id="A0A5C7EZM9"/>
<evidence type="ECO:0000256" key="6">
    <source>
        <dbReference type="SAM" id="Phobius"/>
    </source>
</evidence>
<feature type="domain" description="Gram-positive cocci surface proteins LPxTG" evidence="8">
    <location>
        <begin position="137"/>
        <end position="169"/>
    </location>
</feature>
<keyword evidence="2" id="KW-0134">Cell wall</keyword>
<feature type="domain" description="Bacterial spore germination immunoglobulin-like" evidence="9">
    <location>
        <begin position="49"/>
        <end position="119"/>
    </location>
</feature>
<keyword evidence="3" id="KW-0964">Secreted</keyword>
<keyword evidence="5" id="KW-0572">Peptidoglycan-anchor</keyword>